<keyword evidence="1" id="KW-0472">Membrane</keyword>
<evidence type="ECO:0000259" key="2">
    <source>
        <dbReference type="SMART" id="SM00014"/>
    </source>
</evidence>
<proteinExistence type="predicted"/>
<dbReference type="Pfam" id="PF01569">
    <property type="entry name" value="PAP2"/>
    <property type="match status" value="1"/>
</dbReference>
<dbReference type="VEuPathDB" id="TriTrypDB:TcIL3000_6_1410"/>
<dbReference type="Gene3D" id="1.20.144.10">
    <property type="entry name" value="Phosphatidic acid phosphatase type 2/haloperoxidase"/>
    <property type="match status" value="1"/>
</dbReference>
<gene>
    <name evidence="3" type="ORF">TCIL3000_6_1410</name>
</gene>
<dbReference type="UniPathway" id="UPA00378"/>
<dbReference type="InterPro" id="IPR000326">
    <property type="entry name" value="PAP2/HPO"/>
</dbReference>
<dbReference type="InterPro" id="IPR036938">
    <property type="entry name" value="PAP2/HPO_sf"/>
</dbReference>
<feature type="transmembrane region" description="Helical" evidence="1">
    <location>
        <begin position="154"/>
        <end position="173"/>
    </location>
</feature>
<organism evidence="3">
    <name type="scientific">Trypanosoma congolense (strain IL3000)</name>
    <dbReference type="NCBI Taxonomy" id="1068625"/>
    <lineage>
        <taxon>Eukaryota</taxon>
        <taxon>Discoba</taxon>
        <taxon>Euglenozoa</taxon>
        <taxon>Kinetoplastea</taxon>
        <taxon>Metakinetoplastina</taxon>
        <taxon>Trypanosomatida</taxon>
        <taxon>Trypanosomatidae</taxon>
        <taxon>Trypanosoma</taxon>
        <taxon>Nannomonas</taxon>
    </lineage>
</organism>
<dbReference type="EMBL" id="HE575319">
    <property type="protein sequence ID" value="CCC90909.1"/>
    <property type="molecule type" value="Genomic_DNA"/>
</dbReference>
<feature type="domain" description="Phosphatidic acid phosphatase type 2/haloperoxidase" evidence="2">
    <location>
        <begin position="54"/>
        <end position="169"/>
    </location>
</feature>
<keyword evidence="1" id="KW-1133">Transmembrane helix</keyword>
<evidence type="ECO:0000256" key="1">
    <source>
        <dbReference type="SAM" id="Phobius"/>
    </source>
</evidence>
<keyword evidence="1" id="KW-0812">Transmembrane</keyword>
<protein>
    <submittedName>
        <fullName evidence="3">Uncharacterized protein TCIL3000_6_1410</fullName>
    </submittedName>
</protein>
<feature type="transmembrane region" description="Helical" evidence="1">
    <location>
        <begin position="54"/>
        <end position="71"/>
    </location>
</feature>
<reference evidence="3" key="1">
    <citation type="journal article" date="2012" name="Proc. Natl. Acad. Sci. U.S.A.">
        <title>Antigenic diversity is generated by distinct evolutionary mechanisms in African trypanosome species.</title>
        <authorList>
            <person name="Jackson A.P."/>
            <person name="Berry A."/>
            <person name="Aslett M."/>
            <person name="Allison H.C."/>
            <person name="Burton P."/>
            <person name="Vavrova-Anderson J."/>
            <person name="Brown R."/>
            <person name="Browne H."/>
            <person name="Corton N."/>
            <person name="Hauser H."/>
            <person name="Gamble J."/>
            <person name="Gilderthorp R."/>
            <person name="Marcello L."/>
            <person name="McQuillan J."/>
            <person name="Otto T.D."/>
            <person name="Quail M.A."/>
            <person name="Sanders M.J."/>
            <person name="van Tonder A."/>
            <person name="Ginger M.L."/>
            <person name="Field M.C."/>
            <person name="Barry J.D."/>
            <person name="Hertz-Fowler C."/>
            <person name="Berriman M."/>
        </authorList>
    </citation>
    <scope>NUCLEOTIDE SEQUENCE</scope>
    <source>
        <strain evidence="3">IL3000</strain>
    </source>
</reference>
<dbReference type="PANTHER" id="PTHR14969:SF59">
    <property type="entry name" value="DOLICHYLDIPHOSPHATASE"/>
    <property type="match status" value="1"/>
</dbReference>
<dbReference type="AlphaFoldDB" id="G0UNE9"/>
<feature type="transmembrane region" description="Helical" evidence="1">
    <location>
        <begin position="126"/>
        <end position="148"/>
    </location>
</feature>
<name>G0UNE9_TRYCI</name>
<feature type="transmembrane region" description="Helical" evidence="1">
    <location>
        <begin position="20"/>
        <end position="42"/>
    </location>
</feature>
<sequence>MSPQWRAWAVTTVAYDSQDTLSFVCALSSLLPPIIVVFIAGIASCAGAFQADRALLLLVALVQNAMLNSVLKKTIRMQRPSSSVYEAVPLSNLSPYGMPSDHTQFMFFFITWLMRKASADRIPLPLSLRLFFLFSAALVAFGRVYNSFHTTEQVVVGALIGVVNGILSTTPFVESKLYLVAVHLMPIRDFCTSWVVCIR</sequence>
<evidence type="ECO:0000313" key="3">
    <source>
        <dbReference type="EMBL" id="CCC90909.1"/>
    </source>
</evidence>
<dbReference type="SUPFAM" id="SSF48317">
    <property type="entry name" value="Acid phosphatase/Vanadium-dependent haloperoxidase"/>
    <property type="match status" value="1"/>
</dbReference>
<accession>G0UNE9</accession>
<dbReference type="PANTHER" id="PTHR14969">
    <property type="entry name" value="SPHINGOSINE-1-PHOSPHATE PHOSPHOHYDROLASE"/>
    <property type="match status" value="1"/>
</dbReference>
<dbReference type="GO" id="GO:0042392">
    <property type="term" value="F:sphingosine-1-phosphate phosphatase activity"/>
    <property type="evidence" value="ECO:0007669"/>
    <property type="project" value="TreeGrafter"/>
</dbReference>
<dbReference type="SMART" id="SM00014">
    <property type="entry name" value="acidPPc"/>
    <property type="match status" value="1"/>
</dbReference>